<sequence length="60" mass="6884">MALNKLRELDDYSYGVTVPKDDLRIDGILDENSNLKDDHHFHVQRTGEGKWSVELVDDLG</sequence>
<keyword evidence="3" id="KW-1185">Reference proteome</keyword>
<dbReference type="EMBL" id="FOZS01000001">
    <property type="protein sequence ID" value="SFS41949.1"/>
    <property type="molecule type" value="Genomic_DNA"/>
</dbReference>
<dbReference type="AlphaFoldDB" id="A0A1I6PP27"/>
<evidence type="ECO:0000313" key="2">
    <source>
        <dbReference type="EMBL" id="SFS41949.1"/>
    </source>
</evidence>
<evidence type="ECO:0000313" key="3">
    <source>
        <dbReference type="Proteomes" id="UP000199199"/>
    </source>
</evidence>
<name>A0A1I6PP27_9EURY</name>
<proteinExistence type="predicted"/>
<protein>
    <recommendedName>
        <fullName evidence="1">DUF8053 domain-containing protein</fullName>
    </recommendedName>
</protein>
<evidence type="ECO:0000259" key="1">
    <source>
        <dbReference type="Pfam" id="PF26227"/>
    </source>
</evidence>
<dbReference type="Proteomes" id="UP000199199">
    <property type="component" value="Unassembled WGS sequence"/>
</dbReference>
<dbReference type="InterPro" id="IPR058366">
    <property type="entry name" value="DUF8053"/>
</dbReference>
<dbReference type="OrthoDB" id="201619at2157"/>
<feature type="domain" description="DUF8053" evidence="1">
    <location>
        <begin position="3"/>
        <end position="58"/>
    </location>
</feature>
<dbReference type="Pfam" id="PF26227">
    <property type="entry name" value="DUF8053"/>
    <property type="match status" value="1"/>
</dbReference>
<organism evidence="2 3">
    <name type="scientific">Halostagnicola kamekurae</name>
    <dbReference type="NCBI Taxonomy" id="619731"/>
    <lineage>
        <taxon>Archaea</taxon>
        <taxon>Methanobacteriati</taxon>
        <taxon>Methanobacteriota</taxon>
        <taxon>Stenosarchaea group</taxon>
        <taxon>Halobacteria</taxon>
        <taxon>Halobacteriales</taxon>
        <taxon>Natrialbaceae</taxon>
        <taxon>Halostagnicola</taxon>
    </lineage>
</organism>
<dbReference type="RefSeq" id="WP_092901574.1">
    <property type="nucleotide sequence ID" value="NZ_FOZS01000001.1"/>
</dbReference>
<reference evidence="3" key="1">
    <citation type="submission" date="2016-10" db="EMBL/GenBank/DDBJ databases">
        <authorList>
            <person name="Varghese N."/>
            <person name="Submissions S."/>
        </authorList>
    </citation>
    <scope>NUCLEOTIDE SEQUENCE [LARGE SCALE GENOMIC DNA]</scope>
    <source>
        <strain evidence="3">DSM 22427</strain>
    </source>
</reference>
<gene>
    <name evidence="2" type="ORF">SAMN04488556_0694</name>
</gene>
<accession>A0A1I6PP27</accession>